<evidence type="ECO:0000256" key="7">
    <source>
        <dbReference type="ARBA" id="ARBA00022771"/>
    </source>
</evidence>
<keyword evidence="12 18" id="KW-0010">Activator</keyword>
<evidence type="ECO:0000256" key="16">
    <source>
        <dbReference type="ARBA" id="ARBA00023280"/>
    </source>
</evidence>
<gene>
    <name evidence="18 20" type="primary">E7</name>
</gene>
<dbReference type="Gene3D" id="3.30.160.330">
    <property type="match status" value="1"/>
</dbReference>
<comment type="caution">
    <text evidence="18">Lacks conserved residue(s) required for the propagation of feature annotation.</text>
</comment>
<evidence type="ECO:0000256" key="17">
    <source>
        <dbReference type="ARBA" id="ARBA00023309"/>
    </source>
</evidence>
<keyword evidence="1 18" id="KW-1121">Modulation of host cell cycle by virus</keyword>
<evidence type="ECO:0000313" key="20">
    <source>
        <dbReference type="EMBL" id="ATQ38667.1"/>
    </source>
</evidence>
<feature type="short sequence motif" description="LXCXE motif; interaction with host RB1 and TMEM173/STING" evidence="18">
    <location>
        <begin position="26"/>
        <end position="30"/>
    </location>
</feature>
<accession>A0A2D2AMK2</accession>
<evidence type="ECO:0000256" key="8">
    <source>
        <dbReference type="ARBA" id="ARBA00022830"/>
    </source>
</evidence>
<dbReference type="GO" id="GO:0008270">
    <property type="term" value="F:zinc ion binding"/>
    <property type="evidence" value="ECO:0007669"/>
    <property type="project" value="UniProtKB-KW"/>
</dbReference>
<keyword evidence="10 18" id="KW-0805">Transcription regulation</keyword>
<dbReference type="EMBL" id="MF588766">
    <property type="protein sequence ID" value="ATQ38667.1"/>
    <property type="molecule type" value="Genomic_DNA"/>
</dbReference>
<keyword evidence="14 18" id="KW-1035">Host cytoplasm</keyword>
<comment type="domain">
    <text evidence="18">The E7 terminal domain is an intrinsically disordered domain, whose flexibility and conformational transitions confer target adaptability to the oncoprotein. It allows adaptation to a variety of protein targets and exposes the PEST degradation sequence that regulates its turnover in the cell.</text>
</comment>
<keyword evidence="9 18" id="KW-0862">Zinc</keyword>
<keyword evidence="2 18" id="KW-0244">Early protein</keyword>
<keyword evidence="4 18" id="KW-0945">Host-virus interaction</keyword>
<evidence type="ECO:0000256" key="9">
    <source>
        <dbReference type="ARBA" id="ARBA00022833"/>
    </source>
</evidence>
<keyword evidence="16 18" id="KW-0899">Viral immunoevasion</keyword>
<comment type="function">
    <text evidence="18">Plays a role in viral genome replication by driving entry of quiescent cells into the cell cycle. Stimulation of progression from G1 to S phase allows the virus to efficiently use the cellular DNA replicating machinery to achieve viral genome replication. E7 protein has both transforming and trans-activating activities. Induces the disassembly of the E2F1 transcription factor from RB1, with subsequent transcriptional activation of E2F1-regulated S-phase genes. Interferes with host histone deacetylation mediated by HDAC1 and HDAC2, leading to transcription activation. Plays also a role in the inhibition of both antiviral and antiproliferative functions of host interferon alpha. Interaction with host TMEM173/STING impairs the ability of TMEM173/STING to sense cytosolic DNA and promote the production of type I interferon (IFN-alpha and IFN-beta).</text>
</comment>
<feature type="short sequence motif" description="Nuclear export signal" evidence="18">
    <location>
        <begin position="71"/>
        <end position="79"/>
    </location>
</feature>
<sequence length="100" mass="11130">MMGKAATLKDIELGEPVEEIVMPAHLLCEEESLSPDDTPEEESLSPYQVDTVCKTCEKRIRLCVLASAGAIHLLEQLLLHDLSLVCPHCSRDILRHGRTH</sequence>
<dbReference type="GO" id="GO:0039502">
    <property type="term" value="P:symbiont-mediated suppression of host type I interferon-mediated signaling pathway"/>
    <property type="evidence" value="ECO:0007669"/>
    <property type="project" value="UniProtKB-UniRule"/>
</dbReference>
<evidence type="ECO:0000256" key="19">
    <source>
        <dbReference type="PIRNR" id="PIRNR003407"/>
    </source>
</evidence>
<evidence type="ECO:0000256" key="3">
    <source>
        <dbReference type="ARBA" id="ARBA00022562"/>
    </source>
</evidence>
<evidence type="ECO:0000256" key="13">
    <source>
        <dbReference type="ARBA" id="ARBA00023163"/>
    </source>
</evidence>
<dbReference type="GO" id="GO:0042025">
    <property type="term" value="C:host cell nucleus"/>
    <property type="evidence" value="ECO:0007669"/>
    <property type="project" value="UniProtKB-SubCell"/>
</dbReference>
<evidence type="ECO:0000256" key="1">
    <source>
        <dbReference type="ARBA" id="ARBA00022504"/>
    </source>
</evidence>
<keyword evidence="11 18" id="KW-0238">DNA-binding</keyword>
<dbReference type="HAMAP" id="MF_04004">
    <property type="entry name" value="PPV_E7"/>
    <property type="match status" value="1"/>
</dbReference>
<dbReference type="SUPFAM" id="SSF161234">
    <property type="entry name" value="E7 C-terminal domain-like"/>
    <property type="match status" value="1"/>
</dbReference>
<evidence type="ECO:0000256" key="2">
    <source>
        <dbReference type="ARBA" id="ARBA00022518"/>
    </source>
</evidence>
<comment type="subunit">
    <text evidence="18">Homodimer. Homooligomer. Interacts with host RB1; this interaction induces dissociation of RB1-E2F1 complex thereby disrupting RB1 activity. Interacts with host EP300; this interaction represses EP300 transcriptional activity. Interacts with protein E2; this interaction inhibits E7 oncogenic activity. Interacts with host TMEM173/STING; this interaction impairs the ability of TMEM173/STING to sense cytosolic DNA and promote the production of type I interferon (IFN-alpha and IFN-beta).</text>
</comment>
<dbReference type="GO" id="GO:0003700">
    <property type="term" value="F:DNA-binding transcription factor activity"/>
    <property type="evidence" value="ECO:0007669"/>
    <property type="project" value="UniProtKB-UniRule"/>
</dbReference>
<dbReference type="GO" id="GO:0003677">
    <property type="term" value="F:DNA binding"/>
    <property type="evidence" value="ECO:0007669"/>
    <property type="project" value="UniProtKB-UniRule"/>
</dbReference>
<comment type="PTM">
    <text evidence="18">Highly phosphorylated.</text>
</comment>
<keyword evidence="17 18" id="KW-1078">G1/S host cell cycle checkpoint dysregulation by virus</keyword>
<comment type="subcellular location">
    <subcellularLocation>
        <location evidence="18">Host cytoplasm</location>
    </subcellularLocation>
    <subcellularLocation>
        <location evidence="18">Host nucleus</location>
    </subcellularLocation>
    <text evidence="18">Predominantly found in the host nucleus.</text>
</comment>
<evidence type="ECO:0000256" key="6">
    <source>
        <dbReference type="ARBA" id="ARBA00022723"/>
    </source>
</evidence>
<proteinExistence type="inferred from homology"/>
<keyword evidence="13 18" id="KW-0804">Transcription</keyword>
<dbReference type="PIRSF" id="PIRSF003407">
    <property type="entry name" value="Papvi_E7"/>
    <property type="match status" value="1"/>
</dbReference>
<feature type="zinc finger region" evidence="18">
    <location>
        <begin position="53"/>
        <end position="89"/>
    </location>
</feature>
<dbReference type="InterPro" id="IPR000148">
    <property type="entry name" value="Papilloma_E7"/>
</dbReference>
<organism evidence="20">
    <name type="scientific">Gammapapillomavirus 11</name>
    <dbReference type="NCBI Taxonomy" id="1513256"/>
    <lineage>
        <taxon>Viruses</taxon>
        <taxon>Monodnaviria</taxon>
        <taxon>Shotokuvirae</taxon>
        <taxon>Cossaviricota</taxon>
        <taxon>Papovaviricetes</taxon>
        <taxon>Zurhausenvirales</taxon>
        <taxon>Papillomaviridae</taxon>
        <taxon>Firstpapillomavirinae</taxon>
        <taxon>Gammapapillomavirus</taxon>
    </lineage>
</organism>
<evidence type="ECO:0000256" key="4">
    <source>
        <dbReference type="ARBA" id="ARBA00022581"/>
    </source>
</evidence>
<dbReference type="Pfam" id="PF00527">
    <property type="entry name" value="E7"/>
    <property type="match status" value="1"/>
</dbReference>
<protein>
    <recommendedName>
        <fullName evidence="18 19">Protein E7</fullName>
    </recommendedName>
</protein>
<dbReference type="GO" id="GO:0030430">
    <property type="term" value="C:host cell cytoplasm"/>
    <property type="evidence" value="ECO:0007669"/>
    <property type="project" value="UniProtKB-SubCell"/>
</dbReference>
<evidence type="ECO:0000256" key="11">
    <source>
        <dbReference type="ARBA" id="ARBA00023125"/>
    </source>
</evidence>
<evidence type="ECO:0000256" key="18">
    <source>
        <dbReference type="HAMAP-Rule" id="MF_04004"/>
    </source>
</evidence>
<dbReference type="GO" id="GO:0006351">
    <property type="term" value="P:DNA-templated transcription"/>
    <property type="evidence" value="ECO:0007669"/>
    <property type="project" value="UniProtKB-UniRule"/>
</dbReference>
<keyword evidence="7 18" id="KW-0863">Zinc-finger</keyword>
<keyword evidence="15" id="KW-0922">Interferon antiviral system evasion</keyword>
<keyword evidence="8 18" id="KW-1114">Inhibition of host interferon signaling pathway by virus</keyword>
<keyword evidence="3 18" id="KW-1048">Host nucleus</keyword>
<keyword evidence="6 18" id="KW-0479">Metal-binding</keyword>
<dbReference type="GO" id="GO:0019904">
    <property type="term" value="F:protein domain specific binding"/>
    <property type="evidence" value="ECO:0007669"/>
    <property type="project" value="UniProtKB-UniRule"/>
</dbReference>
<name>A0A2D2AMK2_9PAPI</name>
<dbReference type="GO" id="GO:0039645">
    <property type="term" value="P:symbiont-mediated perturbation of host cell cycle G1/S transition checkpoint"/>
    <property type="evidence" value="ECO:0007669"/>
    <property type="project" value="UniProtKB-UniRule"/>
</dbReference>
<comment type="similarity">
    <text evidence="18 19">Belongs to the papillomaviridae E7 protein family.</text>
</comment>
<evidence type="ECO:0000256" key="15">
    <source>
        <dbReference type="ARBA" id="ARBA00023258"/>
    </source>
</evidence>
<comment type="function">
    <text evidence="19">E7 protein has both transforming and trans-activating activities.</text>
</comment>
<evidence type="ECO:0000256" key="14">
    <source>
        <dbReference type="ARBA" id="ARBA00023200"/>
    </source>
</evidence>
<reference evidence="20" key="1">
    <citation type="journal article" date="2018" name="MSphere">
        <title>Metagenomic Discovery of 83 New Human Papillomavirus Types in Patients with Immunodeficiency.</title>
        <authorList>
            <person name="Pastrana D.V."/>
            <person name="Peretti A."/>
            <person name="Welch N.L."/>
            <person name="Borgogna C."/>
            <person name="Olivero C."/>
            <person name="Badolato R."/>
            <person name="Notarangelo L.D."/>
            <person name="Gariglio M."/>
            <person name="FitzGerald P.C."/>
            <person name="McIntosh C.E."/>
            <person name="Reeves J."/>
            <person name="Starrett G.J."/>
            <person name="Bliskovsky V."/>
            <person name="Velez D."/>
            <person name="Brownell I."/>
            <person name="Yarchoan R."/>
            <person name="Wyvill K.M."/>
            <person name="Uldrick T.S."/>
            <person name="Maldarelli F."/>
            <person name="Lisco A."/>
            <person name="Sereti I."/>
            <person name="Gonzalez C.M."/>
            <person name="Androphy E.J."/>
            <person name="McBride A.A."/>
            <person name="Van Doorslaer K."/>
            <person name="Garcia F."/>
            <person name="Dvoretzky I."/>
            <person name="Liu J.S."/>
            <person name="Han J."/>
            <person name="Murphy P.M."/>
            <person name="McDermott D.H."/>
            <person name="Buck C.B."/>
        </authorList>
    </citation>
    <scope>NUCLEOTIDE SEQUENCE</scope>
    <source>
        <strain evidence="20">IGamma11_w18c70</strain>
    </source>
</reference>
<keyword evidence="5 18" id="KW-1090">Inhibition of host innate immune response by virus</keyword>
<evidence type="ECO:0000256" key="12">
    <source>
        <dbReference type="ARBA" id="ARBA00023159"/>
    </source>
</evidence>
<evidence type="ECO:0000256" key="5">
    <source>
        <dbReference type="ARBA" id="ARBA00022632"/>
    </source>
</evidence>
<evidence type="ECO:0000256" key="10">
    <source>
        <dbReference type="ARBA" id="ARBA00023015"/>
    </source>
</evidence>
<dbReference type="GO" id="GO:0052170">
    <property type="term" value="P:symbiont-mediated suppression of host innate immune response"/>
    <property type="evidence" value="ECO:0007669"/>
    <property type="project" value="UniProtKB-KW"/>
</dbReference>